<keyword evidence="2" id="KW-1185">Reference proteome</keyword>
<dbReference type="AlphaFoldDB" id="A0A4C1Z673"/>
<sequence>MTLPRIRFVSESQIVKVKFGRMSLVRYHVLPPAEATPGFFRTTSQPSKAEKSEFKAGVFLLQYMLIGSRAAWHKRRCFIMFTKKDIASTVAVCSCCGYSVSDGRSEEFGKFLFALCDYARRNGVTMPLLSPVVGSVDGAAVCYIQERSEMYSKKAV</sequence>
<name>A0A4C1Z673_EUMVA</name>
<gene>
    <name evidence="1" type="ORF">EVAR_61548_1</name>
</gene>
<evidence type="ECO:0000313" key="1">
    <source>
        <dbReference type="EMBL" id="GBP84331.1"/>
    </source>
</evidence>
<organism evidence="1 2">
    <name type="scientific">Eumeta variegata</name>
    <name type="common">Bagworm moth</name>
    <name type="synonym">Eumeta japonica</name>
    <dbReference type="NCBI Taxonomy" id="151549"/>
    <lineage>
        <taxon>Eukaryota</taxon>
        <taxon>Metazoa</taxon>
        <taxon>Ecdysozoa</taxon>
        <taxon>Arthropoda</taxon>
        <taxon>Hexapoda</taxon>
        <taxon>Insecta</taxon>
        <taxon>Pterygota</taxon>
        <taxon>Neoptera</taxon>
        <taxon>Endopterygota</taxon>
        <taxon>Lepidoptera</taxon>
        <taxon>Glossata</taxon>
        <taxon>Ditrysia</taxon>
        <taxon>Tineoidea</taxon>
        <taxon>Psychidae</taxon>
        <taxon>Oiketicinae</taxon>
        <taxon>Eumeta</taxon>
    </lineage>
</organism>
<dbReference type="Proteomes" id="UP000299102">
    <property type="component" value="Unassembled WGS sequence"/>
</dbReference>
<evidence type="ECO:0000313" key="2">
    <source>
        <dbReference type="Proteomes" id="UP000299102"/>
    </source>
</evidence>
<protein>
    <submittedName>
        <fullName evidence="1">Uncharacterized protein</fullName>
    </submittedName>
</protein>
<comment type="caution">
    <text evidence="1">The sequence shown here is derived from an EMBL/GenBank/DDBJ whole genome shotgun (WGS) entry which is preliminary data.</text>
</comment>
<proteinExistence type="predicted"/>
<reference evidence="1 2" key="1">
    <citation type="journal article" date="2019" name="Commun. Biol.">
        <title>The bagworm genome reveals a unique fibroin gene that provides high tensile strength.</title>
        <authorList>
            <person name="Kono N."/>
            <person name="Nakamura H."/>
            <person name="Ohtoshi R."/>
            <person name="Tomita M."/>
            <person name="Numata K."/>
            <person name="Arakawa K."/>
        </authorList>
    </citation>
    <scope>NUCLEOTIDE SEQUENCE [LARGE SCALE GENOMIC DNA]</scope>
</reference>
<accession>A0A4C1Z673</accession>
<dbReference type="EMBL" id="BGZK01001672">
    <property type="protein sequence ID" value="GBP84331.1"/>
    <property type="molecule type" value="Genomic_DNA"/>
</dbReference>